<dbReference type="SFLD" id="SFLDG01135">
    <property type="entry name" value="C1.5.6:_HAD__Beta-PGM__Phospha"/>
    <property type="match status" value="1"/>
</dbReference>
<dbReference type="SFLD" id="SFLDG01129">
    <property type="entry name" value="C1.5:_HAD__Beta-PGM__Phosphata"/>
    <property type="match status" value="1"/>
</dbReference>
<proteinExistence type="predicted"/>
<dbReference type="Proteomes" id="UP000733744">
    <property type="component" value="Unassembled WGS sequence"/>
</dbReference>
<dbReference type="Gene3D" id="3.40.50.1000">
    <property type="entry name" value="HAD superfamily/HAD-like"/>
    <property type="match status" value="1"/>
</dbReference>
<dbReference type="Gene3D" id="1.10.150.240">
    <property type="entry name" value="Putative phosphatase, domain 2"/>
    <property type="match status" value="1"/>
</dbReference>
<dbReference type="InterPro" id="IPR006439">
    <property type="entry name" value="HAD-SF_hydro_IA"/>
</dbReference>
<dbReference type="EMBL" id="RYFG02000079">
    <property type="protein sequence ID" value="TRW96968.1"/>
    <property type="molecule type" value="Genomic_DNA"/>
</dbReference>
<dbReference type="NCBIfam" id="TIGR01549">
    <property type="entry name" value="HAD-SF-IA-v1"/>
    <property type="match status" value="1"/>
</dbReference>
<keyword evidence="2" id="KW-1185">Reference proteome</keyword>
<gene>
    <name evidence="1" type="ORF">EKO24_008370</name>
</gene>
<organism evidence="1 2">
    <name type="scientific">Candidatus Methylobacter oryzae</name>
    <dbReference type="NCBI Taxonomy" id="2497749"/>
    <lineage>
        <taxon>Bacteria</taxon>
        <taxon>Pseudomonadati</taxon>
        <taxon>Pseudomonadota</taxon>
        <taxon>Gammaproteobacteria</taxon>
        <taxon>Methylococcales</taxon>
        <taxon>Methylococcaceae</taxon>
        <taxon>Methylobacter</taxon>
    </lineage>
</organism>
<dbReference type="NCBIfam" id="TIGR01509">
    <property type="entry name" value="HAD-SF-IA-v3"/>
    <property type="match status" value="1"/>
</dbReference>
<protein>
    <submittedName>
        <fullName evidence="1">HAD family phosphatase</fullName>
    </submittedName>
</protein>
<dbReference type="RefSeq" id="WP_127030692.1">
    <property type="nucleotide sequence ID" value="NZ_RYFG02000079.1"/>
</dbReference>
<dbReference type="InterPro" id="IPR023214">
    <property type="entry name" value="HAD_sf"/>
</dbReference>
<dbReference type="SUPFAM" id="SSF56784">
    <property type="entry name" value="HAD-like"/>
    <property type="match status" value="1"/>
</dbReference>
<dbReference type="PRINTS" id="PR00413">
    <property type="entry name" value="HADHALOGNASE"/>
</dbReference>
<dbReference type="InterPro" id="IPR036412">
    <property type="entry name" value="HAD-like_sf"/>
</dbReference>
<evidence type="ECO:0000313" key="2">
    <source>
        <dbReference type="Proteomes" id="UP000733744"/>
    </source>
</evidence>
<reference evidence="1 2" key="1">
    <citation type="journal article" date="2019" name="Antonie Van Leeuwenhoek">
        <title>Description of 'Ca. Methylobacter oryzae' KRF1, a novel species from the environmentally important Methylobacter clade 2.</title>
        <authorList>
            <person name="Khatri K."/>
            <person name="Mohite J.A."/>
            <person name="Pandit P.S."/>
            <person name="Bahulikar R."/>
            <person name="Rahalkar M.C."/>
        </authorList>
    </citation>
    <scope>NUCLEOTIDE SEQUENCE [LARGE SCALE GENOMIC DNA]</scope>
    <source>
        <strain evidence="1 2">KRF1</strain>
    </source>
</reference>
<dbReference type="InterPro" id="IPR023198">
    <property type="entry name" value="PGP-like_dom2"/>
</dbReference>
<dbReference type="SFLD" id="SFLDS00003">
    <property type="entry name" value="Haloacid_Dehalogenase"/>
    <property type="match status" value="1"/>
</dbReference>
<comment type="caution">
    <text evidence="1">The sequence shown here is derived from an EMBL/GenBank/DDBJ whole genome shotgun (WGS) entry which is preliminary data.</text>
</comment>
<accession>A0ABY3CFE7</accession>
<sequence>MPGLKDFAAVIFDMDGLVLDTESTYIAAWKQAANAMGYDFPDDFRVLLSGLHYRDVAQKLMQHYGAGFDLQTFNRLSAEIWCDYVNVHRIKVNPGFTELLDVLNRKNIPYCLATNSATVNALECLQLAGIDNVFSLIVTRDHVPCGKPEPDIFLKAAELLQVDISRCLVLEDSDAGILAASRAGAISVFIPSTAQIDPSTVQLCDLMLSNLAELAEIIGAQA</sequence>
<name>A0ABY3CFE7_9GAMM</name>
<dbReference type="PANTHER" id="PTHR18901:SF38">
    <property type="entry name" value="PSEUDOURIDINE-5'-PHOSPHATASE"/>
    <property type="match status" value="1"/>
</dbReference>
<dbReference type="Pfam" id="PF00702">
    <property type="entry name" value="Hydrolase"/>
    <property type="match status" value="1"/>
</dbReference>
<evidence type="ECO:0000313" key="1">
    <source>
        <dbReference type="EMBL" id="TRW96968.1"/>
    </source>
</evidence>
<dbReference type="PANTHER" id="PTHR18901">
    <property type="entry name" value="2-DEOXYGLUCOSE-6-PHOSPHATE PHOSPHATASE 2"/>
    <property type="match status" value="1"/>
</dbReference>